<reference evidence="1" key="1">
    <citation type="submission" date="2014-05" db="EMBL/GenBank/DDBJ databases">
        <title>The transcriptome of the halophilic microalga Tetraselmis sp. GSL018 isolated from the Great Salt Lake, Utah.</title>
        <authorList>
            <person name="Jinkerson R.E."/>
            <person name="D'Adamo S."/>
            <person name="Posewitz M.C."/>
        </authorList>
    </citation>
    <scope>NUCLEOTIDE SEQUENCE</scope>
    <source>
        <strain evidence="1">GSL018</strain>
    </source>
</reference>
<sequence>MSSGDKEKHFDRQYSEHKLIQDCTHRLKQLGDDVFNAADYSESQLVRHADKAGVSENAKLYTRQCLTNITQELVTLARSLESQLETHALTVDKMERQADLLVKHVSAQDISTASERVRSLATRRPYSRSQKTFRLE</sequence>
<proteinExistence type="predicted"/>
<accession>A0A061R710</accession>
<dbReference type="Gene3D" id="6.10.140.1620">
    <property type="match status" value="1"/>
</dbReference>
<dbReference type="EMBL" id="GBEZ01017672">
    <property type="protein sequence ID" value="JAC68687.1"/>
    <property type="molecule type" value="Transcribed_RNA"/>
</dbReference>
<organism evidence="1">
    <name type="scientific">Tetraselmis sp. GSL018</name>
    <dbReference type="NCBI Taxonomy" id="582737"/>
    <lineage>
        <taxon>Eukaryota</taxon>
        <taxon>Viridiplantae</taxon>
        <taxon>Chlorophyta</taxon>
        <taxon>core chlorophytes</taxon>
        <taxon>Chlorodendrophyceae</taxon>
        <taxon>Chlorodendrales</taxon>
        <taxon>Chlorodendraceae</taxon>
        <taxon>Tetraselmis</taxon>
    </lineage>
</organism>
<evidence type="ECO:0000313" key="1">
    <source>
        <dbReference type="EMBL" id="JAC68687.1"/>
    </source>
</evidence>
<dbReference type="AlphaFoldDB" id="A0A061R710"/>
<protein>
    <submittedName>
        <fullName evidence="1">Uncharacterized protein</fullName>
    </submittedName>
</protein>
<gene>
    <name evidence="1" type="ORF">TSPGSL018_8138</name>
</gene>
<name>A0A061R710_9CHLO</name>